<dbReference type="Gene3D" id="3.40.50.300">
    <property type="entry name" value="P-loop containing nucleotide triphosphate hydrolases"/>
    <property type="match status" value="1"/>
</dbReference>
<dbReference type="SUPFAM" id="SSF52540">
    <property type="entry name" value="P-loop containing nucleoside triphosphate hydrolases"/>
    <property type="match status" value="1"/>
</dbReference>
<dbReference type="InterPro" id="IPR027417">
    <property type="entry name" value="P-loop_NTPase"/>
</dbReference>
<keyword evidence="2" id="KW-1185">Reference proteome</keyword>
<dbReference type="InterPro" id="IPR040632">
    <property type="entry name" value="Sulfotransfer_4"/>
</dbReference>
<dbReference type="PANTHER" id="PTHR36978">
    <property type="entry name" value="P-LOOP CONTAINING NUCLEOTIDE TRIPHOSPHATE HYDROLASE"/>
    <property type="match status" value="1"/>
</dbReference>
<organism evidence="1 2">
    <name type="scientific">Circinella minor</name>
    <dbReference type="NCBI Taxonomy" id="1195481"/>
    <lineage>
        <taxon>Eukaryota</taxon>
        <taxon>Fungi</taxon>
        <taxon>Fungi incertae sedis</taxon>
        <taxon>Mucoromycota</taxon>
        <taxon>Mucoromycotina</taxon>
        <taxon>Mucoromycetes</taxon>
        <taxon>Mucorales</taxon>
        <taxon>Lichtheimiaceae</taxon>
        <taxon>Circinella</taxon>
    </lineage>
</organism>
<evidence type="ECO:0000313" key="1">
    <source>
        <dbReference type="EMBL" id="KAG2225135.1"/>
    </source>
</evidence>
<name>A0A8H7SAK5_9FUNG</name>
<dbReference type="EMBL" id="JAEPRB010000032">
    <property type="protein sequence ID" value="KAG2225135.1"/>
    <property type="molecule type" value="Genomic_DNA"/>
</dbReference>
<dbReference type="Pfam" id="PF17784">
    <property type="entry name" value="Sulfotransfer_4"/>
    <property type="match status" value="1"/>
</dbReference>
<comment type="caution">
    <text evidence="1">The sequence shown here is derived from an EMBL/GenBank/DDBJ whole genome shotgun (WGS) entry which is preliminary data.</text>
</comment>
<evidence type="ECO:0000313" key="2">
    <source>
        <dbReference type="Proteomes" id="UP000646827"/>
    </source>
</evidence>
<sequence>MAPLKIIGAGMGRTGTSSLRDALNILGYKTHHMQAFNEEGGRPEMFVEAYEHPEKDIDWNYMYEGFDAAVDWPTCSFIEPLMKKYPEAKVILTLRDVDDWYRSVANTIYLKHTALRLAHDNSSKGRMTRTIVLDGALKNPELFEDEKTIKHKFTQNIQWVKENVPEDRLLIMNLGEGWERLCQFLNIPVPDVEYPHSNTTADMLNLMKKSNIQIHNLTVGK</sequence>
<dbReference type="AlphaFoldDB" id="A0A8H7SAK5"/>
<protein>
    <recommendedName>
        <fullName evidence="3">P-loop containing nucleoside triphosphate hydrolase protein</fullName>
    </recommendedName>
</protein>
<gene>
    <name evidence="1" type="ORF">INT45_011818</name>
</gene>
<accession>A0A8H7SAK5</accession>
<evidence type="ECO:0008006" key="3">
    <source>
        <dbReference type="Google" id="ProtNLM"/>
    </source>
</evidence>
<feature type="non-terminal residue" evidence="1">
    <location>
        <position position="1"/>
    </location>
</feature>
<dbReference type="PANTHER" id="PTHR36978:SF4">
    <property type="entry name" value="P-LOOP CONTAINING NUCLEOSIDE TRIPHOSPHATE HYDROLASE PROTEIN"/>
    <property type="match status" value="1"/>
</dbReference>
<proteinExistence type="predicted"/>
<reference evidence="1 2" key="1">
    <citation type="submission" date="2020-12" db="EMBL/GenBank/DDBJ databases">
        <title>Metabolic potential, ecology and presence of endohyphal bacteria is reflected in genomic diversity of Mucoromycotina.</title>
        <authorList>
            <person name="Muszewska A."/>
            <person name="Okrasinska A."/>
            <person name="Steczkiewicz K."/>
            <person name="Drgas O."/>
            <person name="Orlowska M."/>
            <person name="Perlinska-Lenart U."/>
            <person name="Aleksandrzak-Piekarczyk T."/>
            <person name="Szatraj K."/>
            <person name="Zielenkiewicz U."/>
            <person name="Pilsyk S."/>
            <person name="Malc E."/>
            <person name="Mieczkowski P."/>
            <person name="Kruszewska J.S."/>
            <person name="Biernat P."/>
            <person name="Pawlowska J."/>
        </authorList>
    </citation>
    <scope>NUCLEOTIDE SEQUENCE [LARGE SCALE GENOMIC DNA]</scope>
    <source>
        <strain evidence="1 2">CBS 142.35</strain>
    </source>
</reference>
<dbReference type="OrthoDB" id="408152at2759"/>
<dbReference type="Proteomes" id="UP000646827">
    <property type="component" value="Unassembled WGS sequence"/>
</dbReference>